<evidence type="ECO:0000313" key="2">
    <source>
        <dbReference type="Proteomes" id="UP001055811"/>
    </source>
</evidence>
<evidence type="ECO:0000313" key="1">
    <source>
        <dbReference type="EMBL" id="KAI3736616.1"/>
    </source>
</evidence>
<gene>
    <name evidence="1" type="ORF">L2E82_26520</name>
</gene>
<accession>A0ACB9CQV0</accession>
<sequence>MKAISPPEEVSALISRNSLCSIEVNVCQTCGDVGFTNAFVYCVKCLEFVIHRYCLNVIPKSFTEHVIWYCESCKPTVQKKVKKLNDISSQQMQGKQRIKKIRNRNPAMLLAY</sequence>
<proteinExistence type="predicted"/>
<protein>
    <submittedName>
        <fullName evidence="1">Uncharacterized protein</fullName>
    </submittedName>
</protein>
<keyword evidence="2" id="KW-1185">Reference proteome</keyword>
<comment type="caution">
    <text evidence="1">The sequence shown here is derived from an EMBL/GenBank/DDBJ whole genome shotgun (WGS) entry which is preliminary data.</text>
</comment>
<reference evidence="1 2" key="2">
    <citation type="journal article" date="2022" name="Mol. Ecol. Resour.">
        <title>The genomes of chicory, endive, great burdock and yacon provide insights into Asteraceae paleo-polyploidization history and plant inulin production.</title>
        <authorList>
            <person name="Fan W."/>
            <person name="Wang S."/>
            <person name="Wang H."/>
            <person name="Wang A."/>
            <person name="Jiang F."/>
            <person name="Liu H."/>
            <person name="Zhao H."/>
            <person name="Xu D."/>
            <person name="Zhang Y."/>
        </authorList>
    </citation>
    <scope>NUCLEOTIDE SEQUENCE [LARGE SCALE GENOMIC DNA]</scope>
    <source>
        <strain evidence="2">cv. Punajuju</strain>
        <tissue evidence="1">Leaves</tissue>
    </source>
</reference>
<reference evidence="2" key="1">
    <citation type="journal article" date="2022" name="Mol. Ecol. Resour.">
        <title>The genomes of chicory, endive, great burdock and yacon provide insights into Asteraceae palaeo-polyploidization history and plant inulin production.</title>
        <authorList>
            <person name="Fan W."/>
            <person name="Wang S."/>
            <person name="Wang H."/>
            <person name="Wang A."/>
            <person name="Jiang F."/>
            <person name="Liu H."/>
            <person name="Zhao H."/>
            <person name="Xu D."/>
            <person name="Zhang Y."/>
        </authorList>
    </citation>
    <scope>NUCLEOTIDE SEQUENCE [LARGE SCALE GENOMIC DNA]</scope>
    <source>
        <strain evidence="2">cv. Punajuju</strain>
    </source>
</reference>
<dbReference type="Proteomes" id="UP001055811">
    <property type="component" value="Linkage Group LG05"/>
</dbReference>
<name>A0ACB9CQV0_CICIN</name>
<organism evidence="1 2">
    <name type="scientific">Cichorium intybus</name>
    <name type="common">Chicory</name>
    <dbReference type="NCBI Taxonomy" id="13427"/>
    <lineage>
        <taxon>Eukaryota</taxon>
        <taxon>Viridiplantae</taxon>
        <taxon>Streptophyta</taxon>
        <taxon>Embryophyta</taxon>
        <taxon>Tracheophyta</taxon>
        <taxon>Spermatophyta</taxon>
        <taxon>Magnoliopsida</taxon>
        <taxon>eudicotyledons</taxon>
        <taxon>Gunneridae</taxon>
        <taxon>Pentapetalae</taxon>
        <taxon>asterids</taxon>
        <taxon>campanulids</taxon>
        <taxon>Asterales</taxon>
        <taxon>Asteraceae</taxon>
        <taxon>Cichorioideae</taxon>
        <taxon>Cichorieae</taxon>
        <taxon>Cichoriinae</taxon>
        <taxon>Cichorium</taxon>
    </lineage>
</organism>
<dbReference type="EMBL" id="CM042013">
    <property type="protein sequence ID" value="KAI3736616.1"/>
    <property type="molecule type" value="Genomic_DNA"/>
</dbReference>